<dbReference type="KEGG" id="uma:UMAG_05353"/>
<feature type="compositionally biased region" description="Polar residues" evidence="1">
    <location>
        <begin position="541"/>
        <end position="552"/>
    </location>
</feature>
<reference evidence="2 3" key="1">
    <citation type="journal article" date="2006" name="Nature">
        <title>Insights from the genome of the biotrophic fungal plant pathogen Ustilago maydis.</title>
        <authorList>
            <person name="Kamper J."/>
            <person name="Kahmann R."/>
            <person name="Bolker M."/>
            <person name="Ma L.J."/>
            <person name="Brefort T."/>
            <person name="Saville B.J."/>
            <person name="Banuett F."/>
            <person name="Kronstad J.W."/>
            <person name="Gold S.E."/>
            <person name="Muller O."/>
            <person name="Perlin M.H."/>
            <person name="Wosten H.A."/>
            <person name="de Vries R."/>
            <person name="Ruiz-Herrera J."/>
            <person name="Reynaga-Pena C.G."/>
            <person name="Snetselaar K."/>
            <person name="McCann M."/>
            <person name="Perez-Martin J."/>
            <person name="Feldbrugge M."/>
            <person name="Basse C.W."/>
            <person name="Steinberg G."/>
            <person name="Ibeas J.I."/>
            <person name="Holloman W."/>
            <person name="Guzman P."/>
            <person name="Farman M."/>
            <person name="Stajich J.E."/>
            <person name="Sentandreu R."/>
            <person name="Gonzalez-Prieto J.M."/>
            <person name="Kennell J.C."/>
            <person name="Molina L."/>
            <person name="Schirawski J."/>
            <person name="Mendoza-Mendoza A."/>
            <person name="Greilinger D."/>
            <person name="Munch K."/>
            <person name="Rossel N."/>
            <person name="Scherer M."/>
            <person name="Vranes M."/>
            <person name="Ladendorf O."/>
            <person name="Vincon V."/>
            <person name="Fuchs U."/>
            <person name="Sandrock B."/>
            <person name="Meng S."/>
            <person name="Ho E.C."/>
            <person name="Cahill M.J."/>
            <person name="Boyce K.J."/>
            <person name="Klose J."/>
            <person name="Klosterman S.J."/>
            <person name="Deelstra H.J."/>
            <person name="Ortiz-Castellanos L."/>
            <person name="Li W."/>
            <person name="Sanchez-Alonso P."/>
            <person name="Schreier P.H."/>
            <person name="Hauser-Hahn I."/>
            <person name="Vaupel M."/>
            <person name="Koopmann E."/>
            <person name="Friedrich G."/>
            <person name="Voss H."/>
            <person name="Schluter T."/>
            <person name="Margolis J."/>
            <person name="Platt D."/>
            <person name="Swimmer C."/>
            <person name="Gnirke A."/>
            <person name="Chen F."/>
            <person name="Vysotskaia V."/>
            <person name="Mannhaupt G."/>
            <person name="Guldener U."/>
            <person name="Munsterkotter M."/>
            <person name="Haase D."/>
            <person name="Oesterheld M."/>
            <person name="Mewes H.W."/>
            <person name="Mauceli E.W."/>
            <person name="DeCaprio D."/>
            <person name="Wade C.M."/>
            <person name="Butler J."/>
            <person name="Young S."/>
            <person name="Jaffe D.B."/>
            <person name="Calvo S."/>
            <person name="Nusbaum C."/>
            <person name="Galagan J."/>
            <person name="Birren B.W."/>
        </authorList>
    </citation>
    <scope>NUCLEOTIDE SEQUENCE [LARGE SCALE GENOMIC DNA]</scope>
    <source>
        <strain evidence="3">DSM 14603 / FGSC 9021 / UM521</strain>
    </source>
</reference>
<dbReference type="Proteomes" id="UP000000561">
    <property type="component" value="Chromosome 19"/>
</dbReference>
<evidence type="ECO:0000256" key="1">
    <source>
        <dbReference type="SAM" id="MobiDB-lite"/>
    </source>
</evidence>
<evidence type="ECO:0000313" key="3">
    <source>
        <dbReference type="Proteomes" id="UP000000561"/>
    </source>
</evidence>
<dbReference type="VEuPathDB" id="FungiDB:UMAG_05353"/>
<gene>
    <name evidence="2" type="ORF">UMAG_05353</name>
</gene>
<name>A0A0D1DUV9_MYCMD</name>
<feature type="region of interest" description="Disordered" evidence="1">
    <location>
        <begin position="533"/>
        <end position="553"/>
    </location>
</feature>
<dbReference type="OMA" id="THAINLM"/>
<dbReference type="OrthoDB" id="3360377at2759"/>
<dbReference type="InParanoid" id="A0A0D1DUV9"/>
<organism evidence="2 3">
    <name type="scientific">Mycosarcoma maydis</name>
    <name type="common">Corn smut fungus</name>
    <name type="synonym">Ustilago maydis</name>
    <dbReference type="NCBI Taxonomy" id="5270"/>
    <lineage>
        <taxon>Eukaryota</taxon>
        <taxon>Fungi</taxon>
        <taxon>Dikarya</taxon>
        <taxon>Basidiomycota</taxon>
        <taxon>Ustilaginomycotina</taxon>
        <taxon>Ustilaginomycetes</taxon>
        <taxon>Ustilaginales</taxon>
        <taxon>Ustilaginaceae</taxon>
        <taxon>Mycosarcoma</taxon>
    </lineage>
</organism>
<dbReference type="GeneID" id="23565270"/>
<dbReference type="eggNOG" id="ENOG502R45D">
    <property type="taxonomic scope" value="Eukaryota"/>
</dbReference>
<evidence type="ECO:0000313" key="2">
    <source>
        <dbReference type="EMBL" id="KIS66355.1"/>
    </source>
</evidence>
<keyword evidence="3" id="KW-1185">Reference proteome</keyword>
<protein>
    <submittedName>
        <fullName evidence="2">Uncharacterized protein</fullName>
    </submittedName>
</protein>
<sequence length="942" mass="104640">MRRSHGSIPAKDACRVWLQPSQQRRVLSSVVVYPGYSWPASTSASASTSTTFCPPSPLTFSYLISSPSSSDSKAARARRPLFALSYSTSNPAYPLPGSNNEIDPRGVDYSLFEADDDAYSQYSSSQTIADGTCHTRKDDLPTAMPVDTNAALSAPTQLLVRLIRQQDFEAATTVLNELLTLRSPLTEPLPIYSNAALWSIRNGRKKDMLAWMRLCPGYIPGTKHLNTASSANSTTQARSIANNFRKCFMLLLDSYGDDLRLLQQASMIAVQKGMWGVLQATLAQILRFGTGRMENLNISNPELAWQYFHRLLLANQSQRGLKDESLRSAIWTATIELRSLYNLGVRTLTLAGRLDDAIHWAERSAEVDNIRSPLAKILMVEWFTENLLMEELVKAGSYHVEQARVLADKLASTPARLERHRVTNIDAVIERVNREAGLRAEENDYSQRPASTLDSAIHACLEQGDIIGAREHLFSVLRSATRTPSREGEFLPGSDFETPDTTFAHLPSARILSGLQDMAYKLGTIAVTSSLTETDMHQLPDNESQDPYSSRESLPAESFLRPIRARLSSVRGGQGLWETARLYGFVKKGKWKEASNFYTGKTGFKIPSGGISNELVSLALDQQALPPPEGREELDKAQSLRGKHWPSTHAINLMLKALVGLCVDAKDYTRLKKVYSMWKEASLPRTNSSEELDFEQWPPSQRPSSFTFDPFIRAFARLEVQNQFAAADAANSAKVDKQAWGSSQAVLDVVRDMTETFRVQPSISTWTIALECLAREGRERWHSTTDVLARAVGINTVSALSSEVTLAEPITAASPTFPPATLGTYTALIRALIRVSHKDGGSMVKQASAVRDDLLVRTLDLDVAVRSLASNKEEDESEFWHDLMTRWQAVQQVVVQRGEAERDRWSAAEVIRANQGRTVEALRELWLLECAQAENVESFESS</sequence>
<dbReference type="EMBL" id="CM003158">
    <property type="protein sequence ID" value="KIS66355.1"/>
    <property type="molecule type" value="Genomic_DNA"/>
</dbReference>
<dbReference type="AlphaFoldDB" id="A0A0D1DUV9"/>
<accession>A0A0D1DUV9</accession>
<proteinExistence type="predicted"/>
<dbReference type="RefSeq" id="XP_011392055.1">
    <property type="nucleotide sequence ID" value="XM_011393753.1"/>
</dbReference>